<name>A0A8J7W6I0_9FIRM</name>
<organism evidence="1 2">
    <name type="scientific">Sinanaerobacter chloroacetimidivorans</name>
    <dbReference type="NCBI Taxonomy" id="2818044"/>
    <lineage>
        <taxon>Bacteria</taxon>
        <taxon>Bacillati</taxon>
        <taxon>Bacillota</taxon>
        <taxon>Clostridia</taxon>
        <taxon>Peptostreptococcales</taxon>
        <taxon>Anaerovoracaceae</taxon>
        <taxon>Sinanaerobacter</taxon>
    </lineage>
</organism>
<reference evidence="1" key="2">
    <citation type="submission" date="2021-04" db="EMBL/GenBank/DDBJ databases">
        <authorList>
            <person name="Liu J."/>
        </authorList>
    </citation>
    <scope>NUCLEOTIDE SEQUENCE</scope>
    <source>
        <strain evidence="1">BAD-6</strain>
    </source>
</reference>
<dbReference type="RefSeq" id="WP_227019958.1">
    <property type="nucleotide sequence ID" value="NZ_JAGSND010000017.1"/>
</dbReference>
<comment type="caution">
    <text evidence="1">The sequence shown here is derived from an EMBL/GenBank/DDBJ whole genome shotgun (WGS) entry which is preliminary data.</text>
</comment>
<dbReference type="AlphaFoldDB" id="A0A8J7W6I0"/>
<accession>A0A8J7W6I0</accession>
<evidence type="ECO:0000313" key="1">
    <source>
        <dbReference type="EMBL" id="MBR0599825.1"/>
    </source>
</evidence>
<reference evidence="1" key="1">
    <citation type="submission" date="2021-04" db="EMBL/GenBank/DDBJ databases">
        <title>Sinoanaerobacter chloroacetimidivorans sp. nov., an obligate anaerobic bacterium isolated from anaerobic sludge.</title>
        <authorList>
            <person name="Bao Y."/>
        </authorList>
    </citation>
    <scope>NUCLEOTIDE SEQUENCE</scope>
    <source>
        <strain evidence="1">BAD-6</strain>
    </source>
</reference>
<evidence type="ECO:0000313" key="2">
    <source>
        <dbReference type="Proteomes" id="UP000675664"/>
    </source>
</evidence>
<gene>
    <name evidence="1" type="ORF">KCX82_18230</name>
</gene>
<keyword evidence="2" id="KW-1185">Reference proteome</keyword>
<dbReference type="Proteomes" id="UP000675664">
    <property type="component" value="Unassembled WGS sequence"/>
</dbReference>
<proteinExistence type="predicted"/>
<sequence>MKDKNISVTKLTELTGIKSRNSIQRILKNEVSICAIQAFKERLLKITSLDLSPYELQQLGQAIEVTKIGKDAFHARKILSQLFDSPSCRINSENLTVRNPVHGKNILLRELFASYQSFSKIRFLIFNMISLEFTNELIHLMKNSPPGFISVSQILYVGDNPSHNAAAFTVFFSLFNFENYQVYSISDGDVPENQLSIIPNSVVVDKETLGTAHFTDLITLDADNRFSFIADLPDHTLYSFHSYHFEKMKIKAKSMKRTPSQSNPIDRVISICDACLPLEKSSAKYIVKHSVSTTMIPFSILNDMVIEMNYFGRSKDDPQIRKMLEIFNERFYAMYHTKASKVNLVTKRGLLDFVTSGLMSDHFCYLRPFTKKEIKIILEFIIEQLENNSYFKILLLKNDYAIGNIEFTYFEDRLLWVSDTCSGYRNDYYEGVLDSAPILRIFDDFIKNELIQNHTLPEAESIEFLKHLISIV</sequence>
<dbReference type="EMBL" id="JAGSND010000017">
    <property type="protein sequence ID" value="MBR0599825.1"/>
    <property type="molecule type" value="Genomic_DNA"/>
</dbReference>
<protein>
    <submittedName>
        <fullName evidence="1">Helix-turn-helix transcriptional regulator</fullName>
    </submittedName>
</protein>